<evidence type="ECO:0000313" key="1">
    <source>
        <dbReference type="EMBL" id="KPY92208.1"/>
    </source>
</evidence>
<dbReference type="AlphaFoldDB" id="A0AA40P0C1"/>
<evidence type="ECO:0000313" key="2">
    <source>
        <dbReference type="Proteomes" id="UP000050523"/>
    </source>
</evidence>
<proteinExistence type="predicted"/>
<dbReference type="Proteomes" id="UP000050523">
    <property type="component" value="Unassembled WGS sequence"/>
</dbReference>
<dbReference type="EMBL" id="LJRO01000458">
    <property type="protein sequence ID" value="KPY92208.1"/>
    <property type="molecule type" value="Genomic_DNA"/>
</dbReference>
<sequence length="322" mass="35972">MISFDRLIKAELTNLVSKGSEPVQAIDTNGEWFPDFGSLITPVDALDIAGIVNKAGQDSNLNRQARRVLKRQMINKNGSPRSTLDQMLQQDDIAQALEQFPMRDADARILMQYVVGSATRAQANTAFLESLRDPSFMARWFINHHAKLGAVGAWVRDPAQKLINTLQATLAEWYTRLAGLDDENRRDALRFFNGTKWARTVDENLLATANRLLGEILPAAGVCNDVRQVEKYCPGLTIGIRTFYESLRRSTGDNPRKLMNSDFVDAVHAMYVPYVSMFRADKYMASIIAPLAKPCGTAVYSKISELVDALEAISVDDRTERP</sequence>
<name>A0AA40P0C1_9PSED</name>
<comment type="caution">
    <text evidence="1">The sequence shown here is derived from an EMBL/GenBank/DDBJ whole genome shotgun (WGS) entry which is preliminary data.</text>
</comment>
<gene>
    <name evidence="1" type="ORF">ALO43_03474</name>
</gene>
<reference evidence="1 2" key="1">
    <citation type="submission" date="2015-09" db="EMBL/GenBank/DDBJ databases">
        <title>Genome announcement of multiple Pseudomonas syringae strains.</title>
        <authorList>
            <person name="Thakur S."/>
            <person name="Wang P.W."/>
            <person name="Gong Y."/>
            <person name="Weir B.S."/>
            <person name="Guttman D.S."/>
        </authorList>
    </citation>
    <scope>NUCLEOTIDE SEQUENCE [LARGE SCALE GENOMIC DNA]</scope>
    <source>
        <strain evidence="1 2">ICMP9151</strain>
    </source>
</reference>
<organism evidence="1 2">
    <name type="scientific">Pseudomonas tremae</name>
    <dbReference type="NCBI Taxonomy" id="200454"/>
    <lineage>
        <taxon>Bacteria</taxon>
        <taxon>Pseudomonadati</taxon>
        <taxon>Pseudomonadota</taxon>
        <taxon>Gammaproteobacteria</taxon>
        <taxon>Pseudomonadales</taxon>
        <taxon>Pseudomonadaceae</taxon>
        <taxon>Pseudomonas</taxon>
    </lineage>
</organism>
<accession>A0AA40P0C1</accession>
<protein>
    <submittedName>
        <fullName evidence="1">Uncharacterized protein</fullName>
    </submittedName>
</protein>
<dbReference type="RefSeq" id="WP_147461997.1">
    <property type="nucleotide sequence ID" value="NZ_LJRO01000458.1"/>
</dbReference>